<evidence type="ECO:0000313" key="3">
    <source>
        <dbReference type="Proteomes" id="UP000019151"/>
    </source>
</evidence>
<feature type="transmembrane region" description="Helical" evidence="1">
    <location>
        <begin position="61"/>
        <end position="85"/>
    </location>
</feature>
<proteinExistence type="predicted"/>
<evidence type="ECO:0000256" key="1">
    <source>
        <dbReference type="SAM" id="Phobius"/>
    </source>
</evidence>
<protein>
    <submittedName>
        <fullName evidence="2">Uncharacterized protein</fullName>
    </submittedName>
</protein>
<organism evidence="2 3">
    <name type="scientific">Gemmatirosa kalamazoonensis</name>
    <dbReference type="NCBI Taxonomy" id="861299"/>
    <lineage>
        <taxon>Bacteria</taxon>
        <taxon>Pseudomonadati</taxon>
        <taxon>Gemmatimonadota</taxon>
        <taxon>Gemmatimonadia</taxon>
        <taxon>Gemmatimonadales</taxon>
        <taxon>Gemmatimonadaceae</taxon>
        <taxon>Gemmatirosa</taxon>
    </lineage>
</organism>
<keyword evidence="1" id="KW-1133">Transmembrane helix</keyword>
<accession>W0RRG5</accession>
<dbReference type="KEGG" id="gba:J421_5375"/>
<evidence type="ECO:0000313" key="2">
    <source>
        <dbReference type="EMBL" id="AHG92910.1"/>
    </source>
</evidence>
<dbReference type="RefSeq" id="WP_025414226.1">
    <property type="nucleotide sequence ID" value="NZ_CP007129.1"/>
</dbReference>
<dbReference type="Proteomes" id="UP000019151">
    <property type="component" value="Plasmid 1"/>
</dbReference>
<dbReference type="InParanoid" id="W0RRG5"/>
<keyword evidence="1" id="KW-0812">Transmembrane</keyword>
<geneLocation type="plasmid" evidence="2 3">
    <name>1</name>
</geneLocation>
<dbReference type="HOGENOM" id="CLU_1784073_0_0_0"/>
<dbReference type="EMBL" id="CP007129">
    <property type="protein sequence ID" value="AHG92910.1"/>
    <property type="molecule type" value="Genomic_DNA"/>
</dbReference>
<reference evidence="2 3" key="1">
    <citation type="journal article" date="2014" name="Genome Announc.">
        <title>Genome Sequence and Methylome of Soil Bacterium Gemmatirosa kalamazoonensis KBS708T, a Member of the Rarely Cultivated Gemmatimonadetes Phylum.</title>
        <authorList>
            <person name="Debruyn J.M."/>
            <person name="Radosevich M."/>
            <person name="Wommack K.E."/>
            <person name="Polson S.W."/>
            <person name="Hauser L.J."/>
            <person name="Fawaz M.N."/>
            <person name="Korlach J."/>
            <person name="Tsai Y.C."/>
        </authorList>
    </citation>
    <scope>NUCLEOTIDE SEQUENCE [LARGE SCALE GENOMIC DNA]</scope>
    <source>
        <strain evidence="2 3">KBS708</strain>
        <plasmid evidence="3">Plasmid 1</plasmid>
    </source>
</reference>
<sequence>MTTHDPDETTAVDLTPLWPDRGTPDRWASLVARIESAAAPELARRAGRLTRSAAVSVVDGVVAAVARFAVPAFVAAAAAIVIALLSARQIEAPMAATGDVVATAGSLSEETVQQALLGADGAWIAEQRAPDADDLVRSMLDGDPE</sequence>
<keyword evidence="2" id="KW-0614">Plasmid</keyword>
<gene>
    <name evidence="2" type="ORF">J421_5375</name>
</gene>
<name>W0RRG5_9BACT</name>
<dbReference type="AlphaFoldDB" id="W0RRG5"/>
<keyword evidence="1" id="KW-0472">Membrane</keyword>
<keyword evidence="3" id="KW-1185">Reference proteome</keyword>